<dbReference type="AlphaFoldDB" id="A0A3B0TXG6"/>
<feature type="transmembrane region" description="Helical" evidence="5">
    <location>
        <begin position="12"/>
        <end position="31"/>
    </location>
</feature>
<evidence type="ECO:0000313" key="7">
    <source>
        <dbReference type="EMBL" id="VAW11756.1"/>
    </source>
</evidence>
<evidence type="ECO:0000256" key="1">
    <source>
        <dbReference type="ARBA" id="ARBA00004141"/>
    </source>
</evidence>
<evidence type="ECO:0000256" key="3">
    <source>
        <dbReference type="ARBA" id="ARBA00022989"/>
    </source>
</evidence>
<reference evidence="7" key="1">
    <citation type="submission" date="2018-06" db="EMBL/GenBank/DDBJ databases">
        <authorList>
            <person name="Zhirakovskaya E."/>
        </authorList>
    </citation>
    <scope>NUCLEOTIDE SEQUENCE</scope>
</reference>
<dbReference type="InterPro" id="IPR037185">
    <property type="entry name" value="EmrE-like"/>
</dbReference>
<dbReference type="PANTHER" id="PTHR32322">
    <property type="entry name" value="INNER MEMBRANE TRANSPORTER"/>
    <property type="match status" value="1"/>
</dbReference>
<proteinExistence type="predicted"/>
<keyword evidence="4 5" id="KW-0472">Membrane</keyword>
<dbReference type="InterPro" id="IPR050638">
    <property type="entry name" value="AA-Vitamin_Transporters"/>
</dbReference>
<feature type="transmembrane region" description="Helical" evidence="5">
    <location>
        <begin position="76"/>
        <end position="99"/>
    </location>
</feature>
<accession>A0A3B0TXG6</accession>
<protein>
    <submittedName>
        <fullName evidence="7">Permease of the drug/metabolite transporter (DMT) superfamily</fullName>
    </submittedName>
</protein>
<feature type="transmembrane region" description="Helical" evidence="5">
    <location>
        <begin position="130"/>
        <end position="148"/>
    </location>
</feature>
<dbReference type="PANTHER" id="PTHR32322:SF2">
    <property type="entry name" value="EAMA DOMAIN-CONTAINING PROTEIN"/>
    <property type="match status" value="1"/>
</dbReference>
<organism evidence="7">
    <name type="scientific">hydrothermal vent metagenome</name>
    <dbReference type="NCBI Taxonomy" id="652676"/>
    <lineage>
        <taxon>unclassified sequences</taxon>
        <taxon>metagenomes</taxon>
        <taxon>ecological metagenomes</taxon>
    </lineage>
</organism>
<evidence type="ECO:0000256" key="2">
    <source>
        <dbReference type="ARBA" id="ARBA00022692"/>
    </source>
</evidence>
<dbReference type="GO" id="GO:0016020">
    <property type="term" value="C:membrane"/>
    <property type="evidence" value="ECO:0007669"/>
    <property type="project" value="UniProtKB-SubCell"/>
</dbReference>
<evidence type="ECO:0000259" key="6">
    <source>
        <dbReference type="Pfam" id="PF00892"/>
    </source>
</evidence>
<feature type="transmembrane region" description="Helical" evidence="5">
    <location>
        <begin position="220"/>
        <end position="238"/>
    </location>
</feature>
<feature type="transmembrane region" description="Helical" evidence="5">
    <location>
        <begin position="105"/>
        <end position="123"/>
    </location>
</feature>
<feature type="transmembrane region" description="Helical" evidence="5">
    <location>
        <begin position="154"/>
        <end position="175"/>
    </location>
</feature>
<feature type="transmembrane region" description="Helical" evidence="5">
    <location>
        <begin position="250"/>
        <end position="269"/>
    </location>
</feature>
<feature type="transmembrane region" description="Helical" evidence="5">
    <location>
        <begin position="187"/>
        <end position="208"/>
    </location>
</feature>
<evidence type="ECO:0000256" key="4">
    <source>
        <dbReference type="ARBA" id="ARBA00023136"/>
    </source>
</evidence>
<gene>
    <name evidence="7" type="ORF">MNBD_ALPHA09-753</name>
</gene>
<dbReference type="EMBL" id="UOEM01000034">
    <property type="protein sequence ID" value="VAW11756.1"/>
    <property type="molecule type" value="Genomic_DNA"/>
</dbReference>
<keyword evidence="3 5" id="KW-1133">Transmembrane helix</keyword>
<keyword evidence="2 5" id="KW-0812">Transmembrane</keyword>
<dbReference type="Pfam" id="PF00892">
    <property type="entry name" value="EamA"/>
    <property type="match status" value="2"/>
</dbReference>
<feature type="domain" description="EamA" evidence="6">
    <location>
        <begin position="15"/>
        <end position="144"/>
    </location>
</feature>
<comment type="subcellular location">
    <subcellularLocation>
        <location evidence="1">Membrane</location>
        <topology evidence="1">Multi-pass membrane protein</topology>
    </subcellularLocation>
</comment>
<evidence type="ECO:0000256" key="5">
    <source>
        <dbReference type="SAM" id="Phobius"/>
    </source>
</evidence>
<feature type="transmembrane region" description="Helical" evidence="5">
    <location>
        <begin position="43"/>
        <end position="64"/>
    </location>
</feature>
<dbReference type="SUPFAM" id="SSF103481">
    <property type="entry name" value="Multidrug resistance efflux transporter EmrE"/>
    <property type="match status" value="2"/>
</dbReference>
<sequence length="300" mass="30717">MTLEPSHPVPANASAGLVLGLIGVIIFGGTLPMMRIAVTELDVMFVTAGRAVAAGMAGMALLALARARLPARSDLATLAIIALTLVAGFPFFATLAMTYAPASHGGVVLGIMPLATAAAAVVLVGERPSVGFWVCAVVGAGVVLTASLRGVSEGFVLGDLALLGAIVSASIGYVLSGKLARTMPGWAVISWALIFSLPIAGPLAWWSFPDDPGAVTLTSWSAFAYLAIMSQFVGFFAWNKGLALGGIARVGQMQLLQTFVTLGLAAWLIGEVIDIETIGFAIAVVAIVGLGLRMRVRPGS</sequence>
<dbReference type="InterPro" id="IPR000620">
    <property type="entry name" value="EamA_dom"/>
</dbReference>
<feature type="transmembrane region" description="Helical" evidence="5">
    <location>
        <begin position="275"/>
        <end position="292"/>
    </location>
</feature>
<feature type="domain" description="EamA" evidence="6">
    <location>
        <begin position="157"/>
        <end position="287"/>
    </location>
</feature>
<name>A0A3B0TXG6_9ZZZZ</name>